<dbReference type="EMBL" id="JAYMGO010000002">
    <property type="protein sequence ID" value="KAL1281066.1"/>
    <property type="molecule type" value="Genomic_DNA"/>
</dbReference>
<evidence type="ECO:0000313" key="3">
    <source>
        <dbReference type="Proteomes" id="UP001558613"/>
    </source>
</evidence>
<protein>
    <submittedName>
        <fullName evidence="2">Uncharacterized protein</fullName>
    </submittedName>
</protein>
<reference evidence="2 3" key="1">
    <citation type="submission" date="2023-09" db="EMBL/GenBank/DDBJ databases">
        <authorList>
            <person name="Wang M."/>
        </authorList>
    </citation>
    <scope>NUCLEOTIDE SEQUENCE [LARGE SCALE GENOMIC DNA]</scope>
    <source>
        <strain evidence="2">GT-2023</strain>
        <tissue evidence="2">Liver</tissue>
    </source>
</reference>
<accession>A0ABR3NVM0</accession>
<organism evidence="2 3">
    <name type="scientific">Cirrhinus molitorella</name>
    <name type="common">mud carp</name>
    <dbReference type="NCBI Taxonomy" id="172907"/>
    <lineage>
        <taxon>Eukaryota</taxon>
        <taxon>Metazoa</taxon>
        <taxon>Chordata</taxon>
        <taxon>Craniata</taxon>
        <taxon>Vertebrata</taxon>
        <taxon>Euteleostomi</taxon>
        <taxon>Actinopterygii</taxon>
        <taxon>Neopterygii</taxon>
        <taxon>Teleostei</taxon>
        <taxon>Ostariophysi</taxon>
        <taxon>Cypriniformes</taxon>
        <taxon>Cyprinidae</taxon>
        <taxon>Labeoninae</taxon>
        <taxon>Labeonini</taxon>
        <taxon>Cirrhinus</taxon>
    </lineage>
</organism>
<comment type="caution">
    <text evidence="2">The sequence shown here is derived from an EMBL/GenBank/DDBJ whole genome shotgun (WGS) entry which is preliminary data.</text>
</comment>
<keyword evidence="1" id="KW-1133">Transmembrane helix</keyword>
<evidence type="ECO:0000256" key="1">
    <source>
        <dbReference type="SAM" id="Phobius"/>
    </source>
</evidence>
<sequence>MSHNFLEGCGLDLLYINADLKPAQNHWYWEETALFFTNKKHCNTMRFSIFFFIVLLGFLSLTLAQDETCCLKYIKKLKPSVRNSVTSYRKQELDGRCNRSCCLLIESWPCVLH</sequence>
<proteinExistence type="predicted"/>
<evidence type="ECO:0000313" key="2">
    <source>
        <dbReference type="EMBL" id="KAL1281066.1"/>
    </source>
</evidence>
<keyword evidence="1" id="KW-0812">Transmembrane</keyword>
<gene>
    <name evidence="2" type="ORF">QQF64_015666</name>
</gene>
<name>A0ABR3NVM0_9TELE</name>
<keyword evidence="3" id="KW-1185">Reference proteome</keyword>
<dbReference type="Proteomes" id="UP001558613">
    <property type="component" value="Unassembled WGS sequence"/>
</dbReference>
<keyword evidence="1" id="KW-0472">Membrane</keyword>
<feature type="transmembrane region" description="Helical" evidence="1">
    <location>
        <begin position="47"/>
        <end position="64"/>
    </location>
</feature>